<accession>D6TH19</accession>
<dbReference type="InParanoid" id="D6TH19"/>
<keyword evidence="1" id="KW-0472">Membrane</keyword>
<evidence type="ECO:0000256" key="1">
    <source>
        <dbReference type="SAM" id="Phobius"/>
    </source>
</evidence>
<sequence length="115" mass="12919">MDHHHQQMWDFSDDDIEEATDADATYNLGYQSSDGANLIQDLDPIKQLDDLRKEADFRPSTTGHQQLRKFILSHMIGAFYVLTGISIIVFLFTGSILPLSAVLAFFLALISKLTS</sequence>
<comment type="caution">
    <text evidence="2">The sequence shown here is derived from an EMBL/GenBank/DDBJ whole genome shotgun (WGS) entry which is preliminary data.</text>
</comment>
<keyword evidence="3" id="KW-1185">Reference proteome</keyword>
<keyword evidence="1" id="KW-1133">Transmembrane helix</keyword>
<proteinExistence type="predicted"/>
<gene>
    <name evidence="2" type="ORF">Krac_10464</name>
</gene>
<reference evidence="2 3" key="1">
    <citation type="journal article" date="2011" name="Stand. Genomic Sci.">
        <title>Non-contiguous finished genome sequence and contextual data of the filamentous soil bacterium Ktedonobacter racemifer type strain (SOSP1-21).</title>
        <authorList>
            <person name="Chang Y.J."/>
            <person name="Land M."/>
            <person name="Hauser L."/>
            <person name="Chertkov O."/>
            <person name="Del Rio T.G."/>
            <person name="Nolan M."/>
            <person name="Copeland A."/>
            <person name="Tice H."/>
            <person name="Cheng J.F."/>
            <person name="Lucas S."/>
            <person name="Han C."/>
            <person name="Goodwin L."/>
            <person name="Pitluck S."/>
            <person name="Ivanova N."/>
            <person name="Ovchinikova G."/>
            <person name="Pati A."/>
            <person name="Chen A."/>
            <person name="Palaniappan K."/>
            <person name="Mavromatis K."/>
            <person name="Liolios K."/>
            <person name="Brettin T."/>
            <person name="Fiebig A."/>
            <person name="Rohde M."/>
            <person name="Abt B."/>
            <person name="Goker M."/>
            <person name="Detter J.C."/>
            <person name="Woyke T."/>
            <person name="Bristow J."/>
            <person name="Eisen J.A."/>
            <person name="Markowitz V."/>
            <person name="Hugenholtz P."/>
            <person name="Kyrpides N.C."/>
            <person name="Klenk H.P."/>
            <person name="Lapidus A."/>
        </authorList>
    </citation>
    <scope>NUCLEOTIDE SEQUENCE [LARGE SCALE GENOMIC DNA]</scope>
    <source>
        <strain evidence="3">DSM 44963</strain>
    </source>
</reference>
<dbReference type="RefSeq" id="WP_007905207.1">
    <property type="nucleotide sequence ID" value="NZ_ADVG01000001.1"/>
</dbReference>
<dbReference type="EMBL" id="ADVG01000001">
    <property type="protein sequence ID" value="EFH88948.1"/>
    <property type="molecule type" value="Genomic_DNA"/>
</dbReference>
<dbReference type="AlphaFoldDB" id="D6TH19"/>
<dbReference type="Proteomes" id="UP000004508">
    <property type="component" value="Unassembled WGS sequence"/>
</dbReference>
<keyword evidence="1" id="KW-0812">Transmembrane</keyword>
<evidence type="ECO:0000313" key="2">
    <source>
        <dbReference type="EMBL" id="EFH88948.1"/>
    </source>
</evidence>
<name>D6TH19_KTERA</name>
<protein>
    <submittedName>
        <fullName evidence="2">Uncharacterized protein</fullName>
    </submittedName>
</protein>
<evidence type="ECO:0000313" key="3">
    <source>
        <dbReference type="Proteomes" id="UP000004508"/>
    </source>
</evidence>
<feature type="transmembrane region" description="Helical" evidence="1">
    <location>
        <begin position="77"/>
        <end position="110"/>
    </location>
</feature>
<organism evidence="2 3">
    <name type="scientific">Ktedonobacter racemifer DSM 44963</name>
    <dbReference type="NCBI Taxonomy" id="485913"/>
    <lineage>
        <taxon>Bacteria</taxon>
        <taxon>Bacillati</taxon>
        <taxon>Chloroflexota</taxon>
        <taxon>Ktedonobacteria</taxon>
        <taxon>Ktedonobacterales</taxon>
        <taxon>Ktedonobacteraceae</taxon>
        <taxon>Ktedonobacter</taxon>
    </lineage>
</organism>